<name>A0ACB8R437_9AGAM</name>
<reference evidence="1" key="1">
    <citation type="submission" date="2021-02" db="EMBL/GenBank/DDBJ databases">
        <authorList>
            <consortium name="DOE Joint Genome Institute"/>
            <person name="Ahrendt S."/>
            <person name="Looney B.P."/>
            <person name="Miyauchi S."/>
            <person name="Morin E."/>
            <person name="Drula E."/>
            <person name="Courty P.E."/>
            <person name="Chicoki N."/>
            <person name="Fauchery L."/>
            <person name="Kohler A."/>
            <person name="Kuo A."/>
            <person name="Labutti K."/>
            <person name="Pangilinan J."/>
            <person name="Lipzen A."/>
            <person name="Riley R."/>
            <person name="Andreopoulos W."/>
            <person name="He G."/>
            <person name="Johnson J."/>
            <person name="Barry K.W."/>
            <person name="Grigoriev I.V."/>
            <person name="Nagy L."/>
            <person name="Hibbett D."/>
            <person name="Henrissat B."/>
            <person name="Matheny P.B."/>
            <person name="Labbe J."/>
            <person name="Martin F."/>
        </authorList>
    </citation>
    <scope>NUCLEOTIDE SEQUENCE</scope>
    <source>
        <strain evidence="1">FP105234-sp</strain>
    </source>
</reference>
<proteinExistence type="predicted"/>
<accession>A0ACB8R437</accession>
<feature type="non-terminal residue" evidence="1">
    <location>
        <position position="1"/>
    </location>
</feature>
<evidence type="ECO:0000313" key="1">
    <source>
        <dbReference type="EMBL" id="KAI0038520.1"/>
    </source>
</evidence>
<sequence length="170" mass="19058">QVGNSDLDLDRRAREAGGEDNSARTRHNTNHRNDIMLETRWASSQECVTKARNVGEDAGTIFKRRRGATQRWQRSREYFKDEGDEVRGGDKGTEGRISLISLCVEGVGVSKERLARHREISKGGGDWSRVVVEGCRQIRSKTRTTWVGEHGGYEVDVGVNIRGAKCETRG</sequence>
<reference evidence="1" key="2">
    <citation type="journal article" date="2022" name="New Phytol.">
        <title>Evolutionary transition to the ectomycorrhizal habit in the genomes of a hyperdiverse lineage of mushroom-forming fungi.</title>
        <authorList>
            <person name="Looney B."/>
            <person name="Miyauchi S."/>
            <person name="Morin E."/>
            <person name="Drula E."/>
            <person name="Courty P.E."/>
            <person name="Kohler A."/>
            <person name="Kuo A."/>
            <person name="LaButti K."/>
            <person name="Pangilinan J."/>
            <person name="Lipzen A."/>
            <person name="Riley R."/>
            <person name="Andreopoulos W."/>
            <person name="He G."/>
            <person name="Johnson J."/>
            <person name="Nolan M."/>
            <person name="Tritt A."/>
            <person name="Barry K.W."/>
            <person name="Grigoriev I.V."/>
            <person name="Nagy L.G."/>
            <person name="Hibbett D."/>
            <person name="Henrissat B."/>
            <person name="Matheny P.B."/>
            <person name="Labbe J."/>
            <person name="Martin F.M."/>
        </authorList>
    </citation>
    <scope>NUCLEOTIDE SEQUENCE</scope>
    <source>
        <strain evidence="1">FP105234-sp</strain>
    </source>
</reference>
<gene>
    <name evidence="1" type="ORF">FA95DRAFT_1662575</name>
</gene>
<organism evidence="1 2">
    <name type="scientific">Auriscalpium vulgare</name>
    <dbReference type="NCBI Taxonomy" id="40419"/>
    <lineage>
        <taxon>Eukaryota</taxon>
        <taxon>Fungi</taxon>
        <taxon>Dikarya</taxon>
        <taxon>Basidiomycota</taxon>
        <taxon>Agaricomycotina</taxon>
        <taxon>Agaricomycetes</taxon>
        <taxon>Russulales</taxon>
        <taxon>Auriscalpiaceae</taxon>
        <taxon>Auriscalpium</taxon>
    </lineage>
</organism>
<dbReference type="EMBL" id="MU276480">
    <property type="protein sequence ID" value="KAI0038520.1"/>
    <property type="molecule type" value="Genomic_DNA"/>
</dbReference>
<evidence type="ECO:0000313" key="2">
    <source>
        <dbReference type="Proteomes" id="UP000814033"/>
    </source>
</evidence>
<keyword evidence="2" id="KW-1185">Reference proteome</keyword>
<protein>
    <submittedName>
        <fullName evidence="1">Uncharacterized protein</fullName>
    </submittedName>
</protein>
<comment type="caution">
    <text evidence="1">The sequence shown here is derived from an EMBL/GenBank/DDBJ whole genome shotgun (WGS) entry which is preliminary data.</text>
</comment>
<dbReference type="Proteomes" id="UP000814033">
    <property type="component" value="Unassembled WGS sequence"/>
</dbReference>